<feature type="transmembrane region" description="Helical" evidence="8">
    <location>
        <begin position="299"/>
        <end position="316"/>
    </location>
</feature>
<dbReference type="Pfam" id="PF13231">
    <property type="entry name" value="PMT_2"/>
    <property type="match status" value="1"/>
</dbReference>
<evidence type="ECO:0000313" key="10">
    <source>
        <dbReference type="EMBL" id="SKB06464.1"/>
    </source>
</evidence>
<feature type="transmembrane region" description="Helical" evidence="8">
    <location>
        <begin position="322"/>
        <end position="339"/>
    </location>
</feature>
<dbReference type="InterPro" id="IPR050297">
    <property type="entry name" value="LipidA_mod_glycosyltrf_83"/>
</dbReference>
<sequence>MSLGSRALPHWLILLVVTLALYLPGTGTIPLTDRDEPRFARATVEMMERGTWLVPYFNGEYRFDKPPLTYWWMRLHHELGGINEGMARLHSVVAVWLTAWIIASLGTRLHDRRAGLLSGIVWLTTLQVLVHGRLCVADMPLLLCLTLMGRALVELLWLSPEPKRPWGRWFWVLYIALGMGFLAKGPLAWLVPAVALGLARWWGREKLPWRHLQCLSGLALALLIVAAWGIPALIETHGLFWKVGMGEHVVKRGTEVLNGRRFIPLIYYPLTSLISLFPWVGLAWPVWRFTRSRWRPVTAFLLGWLAAPYVIFSFYATQLPHYVMPAFPAAALLVGAWLASTRETFGEGFRLPRLHLVLVVLLGLIGLGLAGVSRTASGLLSPVLLWAGILFVVLAFAGARLPHWVVQPRVWIGPTLALMMFGFTLERLAHSLREGNATLQAQAALDSATDDIAATACLGWDYTEPSLVFYTGRTWEFTGKLERVERFLNEHPQACVVALSQEWTLEGWLKARWSGSTTVLPTRDASAKVEALLIRHPGLQVKKVSGLNAARMSWVQLQVLVQPPKPVTP</sequence>
<feature type="transmembrane region" description="Helical" evidence="8">
    <location>
        <begin position="115"/>
        <end position="134"/>
    </location>
</feature>
<evidence type="ECO:0000259" key="9">
    <source>
        <dbReference type="Pfam" id="PF13231"/>
    </source>
</evidence>
<feature type="domain" description="Glycosyltransferase RgtA/B/C/D-like" evidence="9">
    <location>
        <begin position="64"/>
        <end position="227"/>
    </location>
</feature>
<feature type="transmembrane region" description="Helical" evidence="8">
    <location>
        <begin position="351"/>
        <end position="373"/>
    </location>
</feature>
<evidence type="ECO:0000256" key="1">
    <source>
        <dbReference type="ARBA" id="ARBA00004651"/>
    </source>
</evidence>
<feature type="transmembrane region" description="Helical" evidence="8">
    <location>
        <begin position="379"/>
        <end position="398"/>
    </location>
</feature>
<keyword evidence="7 8" id="KW-0472">Membrane</keyword>
<dbReference type="GO" id="GO:0010041">
    <property type="term" value="P:response to iron(III) ion"/>
    <property type="evidence" value="ECO:0007669"/>
    <property type="project" value="TreeGrafter"/>
</dbReference>
<dbReference type="GO" id="GO:0009103">
    <property type="term" value="P:lipopolysaccharide biosynthetic process"/>
    <property type="evidence" value="ECO:0007669"/>
    <property type="project" value="UniProtKB-ARBA"/>
</dbReference>
<evidence type="ECO:0000256" key="5">
    <source>
        <dbReference type="ARBA" id="ARBA00022692"/>
    </source>
</evidence>
<dbReference type="OrthoDB" id="9815691at2"/>
<dbReference type="InterPro" id="IPR038731">
    <property type="entry name" value="RgtA/B/C-like"/>
</dbReference>
<dbReference type="EMBL" id="FUYE01000020">
    <property type="protein sequence ID" value="SKB06464.1"/>
    <property type="molecule type" value="Genomic_DNA"/>
</dbReference>
<keyword evidence="11" id="KW-1185">Reference proteome</keyword>
<keyword evidence="2" id="KW-1003">Cell membrane</keyword>
<keyword evidence="6 8" id="KW-1133">Transmembrane helix</keyword>
<proteinExistence type="predicted"/>
<feature type="transmembrane region" description="Helical" evidence="8">
    <location>
        <begin position="89"/>
        <end position="109"/>
    </location>
</feature>
<dbReference type="PANTHER" id="PTHR33908:SF3">
    <property type="entry name" value="UNDECAPRENYL PHOSPHATE-ALPHA-4-AMINO-4-DEOXY-L-ARABINOSE ARABINOSYL TRANSFERASE"/>
    <property type="match status" value="1"/>
</dbReference>
<evidence type="ECO:0000256" key="4">
    <source>
        <dbReference type="ARBA" id="ARBA00022679"/>
    </source>
</evidence>
<evidence type="ECO:0000256" key="3">
    <source>
        <dbReference type="ARBA" id="ARBA00022676"/>
    </source>
</evidence>
<dbReference type="STRING" id="48467.SAMN02745166_04489"/>
<evidence type="ECO:0000256" key="6">
    <source>
        <dbReference type="ARBA" id="ARBA00022989"/>
    </source>
</evidence>
<organism evidence="10 11">
    <name type="scientific">Prosthecobacter debontii</name>
    <dbReference type="NCBI Taxonomy" id="48467"/>
    <lineage>
        <taxon>Bacteria</taxon>
        <taxon>Pseudomonadati</taxon>
        <taxon>Verrucomicrobiota</taxon>
        <taxon>Verrucomicrobiia</taxon>
        <taxon>Verrucomicrobiales</taxon>
        <taxon>Verrucomicrobiaceae</taxon>
        <taxon>Prosthecobacter</taxon>
    </lineage>
</organism>
<evidence type="ECO:0000256" key="2">
    <source>
        <dbReference type="ARBA" id="ARBA00022475"/>
    </source>
</evidence>
<keyword evidence="4 10" id="KW-0808">Transferase</keyword>
<dbReference type="Proteomes" id="UP000190774">
    <property type="component" value="Unassembled WGS sequence"/>
</dbReference>
<dbReference type="AlphaFoldDB" id="A0A1T4YXG0"/>
<keyword evidence="3" id="KW-0328">Glycosyltransferase</keyword>
<evidence type="ECO:0000256" key="7">
    <source>
        <dbReference type="ARBA" id="ARBA00023136"/>
    </source>
</evidence>
<dbReference type="GO" id="GO:0016763">
    <property type="term" value="F:pentosyltransferase activity"/>
    <property type="evidence" value="ECO:0007669"/>
    <property type="project" value="TreeGrafter"/>
</dbReference>
<comment type="subcellular location">
    <subcellularLocation>
        <location evidence="1">Cell membrane</location>
        <topology evidence="1">Multi-pass membrane protein</topology>
    </subcellularLocation>
</comment>
<dbReference type="PANTHER" id="PTHR33908">
    <property type="entry name" value="MANNOSYLTRANSFERASE YKCB-RELATED"/>
    <property type="match status" value="1"/>
</dbReference>
<name>A0A1T4YXG0_9BACT</name>
<accession>A0A1T4YXG0</accession>
<feature type="transmembrane region" description="Helical" evidence="8">
    <location>
        <begin position="171"/>
        <end position="202"/>
    </location>
</feature>
<feature type="transmembrane region" description="Helical" evidence="8">
    <location>
        <begin position="12"/>
        <end position="31"/>
    </location>
</feature>
<gene>
    <name evidence="10" type="ORF">SAMN02745166_04489</name>
</gene>
<evidence type="ECO:0000313" key="11">
    <source>
        <dbReference type="Proteomes" id="UP000190774"/>
    </source>
</evidence>
<keyword evidence="5 8" id="KW-0812">Transmembrane</keyword>
<protein>
    <submittedName>
        <fullName evidence="10">4-amino-4-deoxy-L-arabinose transferase</fullName>
    </submittedName>
</protein>
<reference evidence="11" key="1">
    <citation type="submission" date="2017-02" db="EMBL/GenBank/DDBJ databases">
        <authorList>
            <person name="Varghese N."/>
            <person name="Submissions S."/>
        </authorList>
    </citation>
    <scope>NUCLEOTIDE SEQUENCE [LARGE SCALE GENOMIC DNA]</scope>
    <source>
        <strain evidence="11">ATCC 700200</strain>
    </source>
</reference>
<dbReference type="GO" id="GO:0005886">
    <property type="term" value="C:plasma membrane"/>
    <property type="evidence" value="ECO:0007669"/>
    <property type="project" value="UniProtKB-SubCell"/>
</dbReference>
<evidence type="ECO:0000256" key="8">
    <source>
        <dbReference type="SAM" id="Phobius"/>
    </source>
</evidence>
<dbReference type="RefSeq" id="WP_078815618.1">
    <property type="nucleotide sequence ID" value="NZ_FUYE01000020.1"/>
</dbReference>
<feature type="transmembrane region" description="Helical" evidence="8">
    <location>
        <begin position="214"/>
        <end position="234"/>
    </location>
</feature>
<feature type="transmembrane region" description="Helical" evidence="8">
    <location>
        <begin position="266"/>
        <end position="287"/>
    </location>
</feature>